<evidence type="ECO:0000313" key="4">
    <source>
        <dbReference type="EMBL" id="KAH0463396.1"/>
    </source>
</evidence>
<dbReference type="EMBL" id="JAGFBR010000008">
    <property type="protein sequence ID" value="KAH0463396.1"/>
    <property type="molecule type" value="Genomic_DNA"/>
</dbReference>
<dbReference type="AlphaFoldDB" id="A0AAV7H2Q9"/>
<sequence>MVYTVTGTRPTEEIVDAITDIQERRGAVIDLEKKLIDLQQPQPQKRELATPWWTGHLGLSGLDPTAGSSSPLLKLPTTTFPHAEEDTDNDLDAADEPKEGAVDLAGRRPRGRPQGSKNKPKPPIIVTRDSPNALRSHVMEVASGADVADSIANFARRRQRGVSVLSGAGAVANVILRQPSAPSAVLALNGRFEILALTGTFLPGPSPPGSTGLTVYLAGGQGQVVGGSVVGSLVAAGPVMVVAATFSNSTYERLPMEEDGGRTETGLGGGIPDGSEMITAAAAPPGMFGVPTSMGPGAGQLDSGFNWAAHGRPPPYN</sequence>
<dbReference type="InterPro" id="IPR005175">
    <property type="entry name" value="PPC_dom"/>
</dbReference>
<evidence type="ECO:0000313" key="5">
    <source>
        <dbReference type="Proteomes" id="UP000775213"/>
    </source>
</evidence>
<feature type="region of interest" description="Disordered" evidence="2">
    <location>
        <begin position="64"/>
        <end position="130"/>
    </location>
</feature>
<feature type="compositionally biased region" description="Polar residues" evidence="2">
    <location>
        <begin position="66"/>
        <end position="80"/>
    </location>
</feature>
<keyword evidence="5" id="KW-1185">Reference proteome</keyword>
<dbReference type="InterPro" id="IPR014476">
    <property type="entry name" value="AHL15-29"/>
</dbReference>
<evidence type="ECO:0000256" key="2">
    <source>
        <dbReference type="SAM" id="MobiDB-lite"/>
    </source>
</evidence>
<dbReference type="Gene3D" id="3.30.1330.80">
    <property type="entry name" value="Hypothetical protein, similar to alpha- acetolactate decarboxylase, domain 2"/>
    <property type="match status" value="1"/>
</dbReference>
<dbReference type="Proteomes" id="UP000775213">
    <property type="component" value="Unassembled WGS sequence"/>
</dbReference>
<organism evidence="4 5">
    <name type="scientific">Dendrobium chrysotoxum</name>
    <name type="common">Orchid</name>
    <dbReference type="NCBI Taxonomy" id="161865"/>
    <lineage>
        <taxon>Eukaryota</taxon>
        <taxon>Viridiplantae</taxon>
        <taxon>Streptophyta</taxon>
        <taxon>Embryophyta</taxon>
        <taxon>Tracheophyta</taxon>
        <taxon>Spermatophyta</taxon>
        <taxon>Magnoliopsida</taxon>
        <taxon>Liliopsida</taxon>
        <taxon>Asparagales</taxon>
        <taxon>Orchidaceae</taxon>
        <taxon>Epidendroideae</taxon>
        <taxon>Malaxideae</taxon>
        <taxon>Dendrobiinae</taxon>
        <taxon>Dendrobium</taxon>
    </lineage>
</organism>
<feature type="compositionally biased region" description="Acidic residues" evidence="2">
    <location>
        <begin position="85"/>
        <end position="94"/>
    </location>
</feature>
<dbReference type="GO" id="GO:0003700">
    <property type="term" value="F:DNA-binding transcription factor activity"/>
    <property type="evidence" value="ECO:0007669"/>
    <property type="project" value="TreeGrafter"/>
</dbReference>
<accession>A0AAV7H2Q9</accession>
<dbReference type="SUPFAM" id="SSF117856">
    <property type="entry name" value="AF0104/ALDC/Ptd012-like"/>
    <property type="match status" value="1"/>
</dbReference>
<name>A0AAV7H2Q9_DENCH</name>
<dbReference type="PANTHER" id="PTHR31100:SF3">
    <property type="entry name" value="AT-HOOK MOTIF NUCLEAR-LOCALIZED PROTEIN 20"/>
    <property type="match status" value="1"/>
</dbReference>
<dbReference type="PROSITE" id="PS51742">
    <property type="entry name" value="PPC"/>
    <property type="match status" value="1"/>
</dbReference>
<feature type="domain" description="PPC" evidence="3">
    <location>
        <begin position="131"/>
        <end position="273"/>
    </location>
</feature>
<comment type="caution">
    <text evidence="4">The sequence shown here is derived from an EMBL/GenBank/DDBJ whole genome shotgun (WGS) entry which is preliminary data.</text>
</comment>
<evidence type="ECO:0000256" key="1">
    <source>
        <dbReference type="ARBA" id="ARBA00004123"/>
    </source>
</evidence>
<dbReference type="GO" id="GO:0005634">
    <property type="term" value="C:nucleus"/>
    <property type="evidence" value="ECO:0007669"/>
    <property type="project" value="UniProtKB-SubCell"/>
</dbReference>
<dbReference type="CDD" id="cd11378">
    <property type="entry name" value="DUF296"/>
    <property type="match status" value="1"/>
</dbReference>
<dbReference type="GO" id="GO:0003680">
    <property type="term" value="F:minor groove of adenine-thymine-rich DNA binding"/>
    <property type="evidence" value="ECO:0007669"/>
    <property type="project" value="InterPro"/>
</dbReference>
<dbReference type="FunFam" id="3.30.1330.80:FF:000001">
    <property type="entry name" value="AT-hook motif nuclear-localized protein"/>
    <property type="match status" value="1"/>
</dbReference>
<dbReference type="PANTHER" id="PTHR31100">
    <property type="entry name" value="AT-HOOK MOTIF NUCLEAR-LOCALIZED PROTEIN 15"/>
    <property type="match status" value="1"/>
</dbReference>
<protein>
    <recommendedName>
        <fullName evidence="3">PPC domain-containing protein</fullName>
    </recommendedName>
</protein>
<gene>
    <name evidence="4" type="ORF">IEQ34_007978</name>
</gene>
<reference evidence="4 5" key="1">
    <citation type="journal article" date="2021" name="Hortic Res">
        <title>Chromosome-scale assembly of the Dendrobium chrysotoxum genome enhances the understanding of orchid evolution.</title>
        <authorList>
            <person name="Zhang Y."/>
            <person name="Zhang G.Q."/>
            <person name="Zhang D."/>
            <person name="Liu X.D."/>
            <person name="Xu X.Y."/>
            <person name="Sun W.H."/>
            <person name="Yu X."/>
            <person name="Zhu X."/>
            <person name="Wang Z.W."/>
            <person name="Zhao X."/>
            <person name="Zhong W.Y."/>
            <person name="Chen H."/>
            <person name="Yin W.L."/>
            <person name="Huang T."/>
            <person name="Niu S.C."/>
            <person name="Liu Z.J."/>
        </authorList>
    </citation>
    <scope>NUCLEOTIDE SEQUENCE [LARGE SCALE GENOMIC DNA]</scope>
    <source>
        <strain evidence="4">Lindl</strain>
    </source>
</reference>
<evidence type="ECO:0000259" key="3">
    <source>
        <dbReference type="PROSITE" id="PS51742"/>
    </source>
</evidence>
<dbReference type="Pfam" id="PF03479">
    <property type="entry name" value="PCC"/>
    <property type="match status" value="1"/>
</dbReference>
<comment type="subcellular location">
    <subcellularLocation>
        <location evidence="1">Nucleus</location>
    </subcellularLocation>
</comment>
<proteinExistence type="predicted"/>